<reference evidence="1 2" key="1">
    <citation type="journal article" date="2011" name="J. Bacteriol.">
        <title>Complete genome sequences of two hemotropic Mycoplasmas, Mycoplasma haemofelis strain Ohio2 and Mycoplasma suis strain Illinois.</title>
        <authorList>
            <person name="Messick J.B."/>
            <person name="Santos A.P."/>
            <person name="Guimaraes A.M."/>
        </authorList>
    </citation>
    <scope>NUCLEOTIDE SEQUENCE [LARGE SCALE GENOMIC DNA]</scope>
    <source>
        <strain evidence="1 2">Ohio2</strain>
    </source>
</reference>
<dbReference type="KEGG" id="mhf:MHF_0879"/>
<protein>
    <submittedName>
        <fullName evidence="1">Uncharacterized protein</fullName>
    </submittedName>
</protein>
<dbReference type="BioCyc" id="MHAE859194:G1GR7-878-MONOMER"/>
<dbReference type="Proteomes" id="UP000007952">
    <property type="component" value="Chromosome"/>
</dbReference>
<evidence type="ECO:0000313" key="2">
    <source>
        <dbReference type="Proteomes" id="UP000007952"/>
    </source>
</evidence>
<dbReference type="EMBL" id="CP002808">
    <property type="protein sequence ID" value="AEG73141.1"/>
    <property type="molecule type" value="Genomic_DNA"/>
</dbReference>
<name>F6FIU3_MYCHI</name>
<gene>
    <name evidence="1" type="ordered locus">MHF_0879</name>
</gene>
<sequence>MTYAKLGAATLGTAGAAGGGYLAYPHVFPERTLLDELKSQNKSVINGNESQWTLKKELYNKGTNSSKITIDNKEKASITEAELKKWCSDNLKAPYSKAKDSILGKVEKWCLKPNIKEALSKETKEIISFTGTTIDAAWESKLTTNSSSVKGELIDKWKLPVSSEGNDKVSKESLRDACQLKVEGEYISENDENYTLSKKWCLKP</sequence>
<dbReference type="HOGENOM" id="CLU_098620_2_0_14"/>
<reference key="2">
    <citation type="submission" date="2011-05" db="EMBL/GenBank/DDBJ databases">
        <title>The Genome of Mycoplasma haemofelis Strain Ohio2, a pathogenic hemoplasma of the cat.</title>
        <authorList>
            <person name="Santos A.P."/>
            <person name="Guimaraes A.M.S."/>
            <person name="SanMiguel P.J."/>
            <person name="Martin S.W."/>
            <person name="Messick J.B."/>
        </authorList>
    </citation>
    <scope>NUCLEOTIDE SEQUENCE</scope>
    <source>
        <strain>Ohio2</strain>
    </source>
</reference>
<dbReference type="AlphaFoldDB" id="F6FIU3"/>
<dbReference type="STRING" id="859194.MHF_0879"/>
<accession>F6FIU3</accession>
<organism evidence="1 2">
    <name type="scientific">Mycoplasma haemofelis (strain Ohio2)</name>
    <dbReference type="NCBI Taxonomy" id="859194"/>
    <lineage>
        <taxon>Bacteria</taxon>
        <taxon>Bacillati</taxon>
        <taxon>Mycoplasmatota</taxon>
        <taxon>Mollicutes</taxon>
        <taxon>Mycoplasmataceae</taxon>
        <taxon>Mycoplasma</taxon>
    </lineage>
</organism>
<evidence type="ECO:0000313" key="1">
    <source>
        <dbReference type="EMBL" id="AEG73141.1"/>
    </source>
</evidence>
<proteinExistence type="predicted"/>